<keyword evidence="10" id="KW-0539">Nucleus</keyword>
<comment type="similarity">
    <text evidence="2">Belongs to the krueppel C2H2-type zinc-finger protein family.</text>
</comment>
<evidence type="ECO:0000259" key="12">
    <source>
        <dbReference type="PROSITE" id="PS00028"/>
    </source>
</evidence>
<dbReference type="Pfam" id="PF13465">
    <property type="entry name" value="zf-H2C2_2"/>
    <property type="match status" value="1"/>
</dbReference>
<evidence type="ECO:0000256" key="1">
    <source>
        <dbReference type="ARBA" id="ARBA00004123"/>
    </source>
</evidence>
<dbReference type="GO" id="GO:0008270">
    <property type="term" value="F:zinc ion binding"/>
    <property type="evidence" value="ECO:0007669"/>
    <property type="project" value="UniProtKB-KW"/>
</dbReference>
<feature type="non-terminal residue" evidence="13">
    <location>
        <position position="1"/>
    </location>
</feature>
<dbReference type="FunFam" id="3.30.160.60:FF:000540">
    <property type="entry name" value="zinc finger protein 263 isoform X1"/>
    <property type="match status" value="1"/>
</dbReference>
<keyword evidence="6" id="KW-0862">Zinc</keyword>
<dbReference type="InterPro" id="IPR013087">
    <property type="entry name" value="Znf_C2H2_type"/>
</dbReference>
<gene>
    <name evidence="13" type="ORF">CK820_G0031336</name>
</gene>
<dbReference type="EMBL" id="NBAG03000299">
    <property type="protein sequence ID" value="PNI44453.1"/>
    <property type="molecule type" value="Genomic_DNA"/>
</dbReference>
<dbReference type="InterPro" id="IPR036236">
    <property type="entry name" value="Znf_C2H2_sf"/>
</dbReference>
<dbReference type="FunFam" id="3.30.160.60:FF:001024">
    <property type="entry name" value="Zinc finger and SCAN domain-containing protein 20"/>
    <property type="match status" value="1"/>
</dbReference>
<keyword evidence="3" id="KW-0479">Metal-binding</keyword>
<keyword evidence="8" id="KW-0238">DNA-binding</keyword>
<proteinExistence type="inferred from homology"/>
<evidence type="ECO:0000313" key="13">
    <source>
        <dbReference type="EMBL" id="PNI44453.1"/>
    </source>
</evidence>
<dbReference type="GO" id="GO:0003677">
    <property type="term" value="F:DNA binding"/>
    <property type="evidence" value="ECO:0007669"/>
    <property type="project" value="UniProtKB-KW"/>
</dbReference>
<dbReference type="AlphaFoldDB" id="A0A2J8LB04"/>
<evidence type="ECO:0000256" key="8">
    <source>
        <dbReference type="ARBA" id="ARBA00023125"/>
    </source>
</evidence>
<protein>
    <submittedName>
        <fullName evidence="13">ZNF263 isoform 1</fullName>
    </submittedName>
</protein>
<sequence>CHECGDSFSHSSNRIRHLRTHTGERPYKCSECGESFSRSSRLMSHQRTHTV</sequence>
<evidence type="ECO:0000313" key="14">
    <source>
        <dbReference type="Proteomes" id="UP000236370"/>
    </source>
</evidence>
<dbReference type="PANTHER" id="PTHR23226:SF416">
    <property type="entry name" value="FI01424P"/>
    <property type="match status" value="1"/>
</dbReference>
<evidence type="ECO:0000256" key="4">
    <source>
        <dbReference type="ARBA" id="ARBA00022737"/>
    </source>
</evidence>
<evidence type="ECO:0000256" key="3">
    <source>
        <dbReference type="ARBA" id="ARBA00022723"/>
    </source>
</evidence>
<evidence type="ECO:0000256" key="7">
    <source>
        <dbReference type="ARBA" id="ARBA00023015"/>
    </source>
</evidence>
<evidence type="ECO:0000256" key="5">
    <source>
        <dbReference type="ARBA" id="ARBA00022771"/>
    </source>
</evidence>
<comment type="subcellular location">
    <subcellularLocation>
        <location evidence="1">Nucleus</location>
    </subcellularLocation>
</comment>
<reference evidence="13 14" key="1">
    <citation type="submission" date="2017-12" db="EMBL/GenBank/DDBJ databases">
        <title>High-resolution comparative analysis of great ape genomes.</title>
        <authorList>
            <person name="Pollen A."/>
            <person name="Hastie A."/>
            <person name="Hormozdiari F."/>
            <person name="Dougherty M."/>
            <person name="Liu R."/>
            <person name="Chaisson M."/>
            <person name="Hoppe E."/>
            <person name="Hill C."/>
            <person name="Pang A."/>
            <person name="Hillier L."/>
            <person name="Baker C."/>
            <person name="Armstrong J."/>
            <person name="Shendure J."/>
            <person name="Paten B."/>
            <person name="Wilson R."/>
            <person name="Chao H."/>
            <person name="Schneider V."/>
            <person name="Ventura M."/>
            <person name="Kronenberg Z."/>
            <person name="Murali S."/>
            <person name="Gordon D."/>
            <person name="Cantsilieris S."/>
            <person name="Munson K."/>
            <person name="Nelson B."/>
            <person name="Raja A."/>
            <person name="Underwood J."/>
            <person name="Diekhans M."/>
            <person name="Fiddes I."/>
            <person name="Haussler D."/>
            <person name="Eichler E."/>
        </authorList>
    </citation>
    <scope>NUCLEOTIDE SEQUENCE [LARGE SCALE GENOMIC DNA]</scope>
    <source>
        <strain evidence="13">Yerkes chimp pedigree #C0471</strain>
    </source>
</reference>
<dbReference type="Proteomes" id="UP000236370">
    <property type="component" value="Unassembled WGS sequence"/>
</dbReference>
<dbReference type="SMR" id="A0A2J8LB04"/>
<feature type="region of interest" description="Disordered" evidence="11">
    <location>
        <begin position="1"/>
        <end position="20"/>
    </location>
</feature>
<name>A0A2J8LB04_PANTR</name>
<dbReference type="SMART" id="SM00355">
    <property type="entry name" value="ZnF_C2H2"/>
    <property type="match status" value="2"/>
</dbReference>
<organism evidence="13 14">
    <name type="scientific">Pan troglodytes</name>
    <name type="common">Chimpanzee</name>
    <dbReference type="NCBI Taxonomy" id="9598"/>
    <lineage>
        <taxon>Eukaryota</taxon>
        <taxon>Metazoa</taxon>
        <taxon>Chordata</taxon>
        <taxon>Craniata</taxon>
        <taxon>Vertebrata</taxon>
        <taxon>Euteleostomi</taxon>
        <taxon>Mammalia</taxon>
        <taxon>Eutheria</taxon>
        <taxon>Euarchontoglires</taxon>
        <taxon>Primates</taxon>
        <taxon>Haplorrhini</taxon>
        <taxon>Catarrhini</taxon>
        <taxon>Hominidae</taxon>
        <taxon>Pan</taxon>
    </lineage>
</organism>
<evidence type="ECO:0000256" key="2">
    <source>
        <dbReference type="ARBA" id="ARBA00006991"/>
    </source>
</evidence>
<evidence type="ECO:0000256" key="10">
    <source>
        <dbReference type="ARBA" id="ARBA00023242"/>
    </source>
</evidence>
<keyword evidence="4" id="KW-0677">Repeat</keyword>
<evidence type="ECO:0000256" key="9">
    <source>
        <dbReference type="ARBA" id="ARBA00023163"/>
    </source>
</evidence>
<feature type="domain" description="C2H2-type" evidence="12">
    <location>
        <begin position="1"/>
        <end position="21"/>
    </location>
</feature>
<dbReference type="PROSITE" id="PS00028">
    <property type="entry name" value="ZINC_FINGER_C2H2_1"/>
    <property type="match status" value="2"/>
</dbReference>
<keyword evidence="7" id="KW-0805">Transcription regulation</keyword>
<keyword evidence="9" id="KW-0804">Transcription</keyword>
<evidence type="ECO:0000256" key="6">
    <source>
        <dbReference type="ARBA" id="ARBA00022833"/>
    </source>
</evidence>
<feature type="domain" description="C2H2-type" evidence="12">
    <location>
        <begin position="29"/>
        <end position="49"/>
    </location>
</feature>
<evidence type="ECO:0000256" key="11">
    <source>
        <dbReference type="SAM" id="MobiDB-lite"/>
    </source>
</evidence>
<dbReference type="SUPFAM" id="SSF57667">
    <property type="entry name" value="beta-beta-alpha zinc fingers"/>
    <property type="match status" value="1"/>
</dbReference>
<keyword evidence="5" id="KW-0863">Zinc-finger</keyword>
<dbReference type="PANTHER" id="PTHR23226">
    <property type="entry name" value="ZINC FINGER AND SCAN DOMAIN-CONTAINING"/>
    <property type="match status" value="1"/>
</dbReference>
<dbReference type="GO" id="GO:0005634">
    <property type="term" value="C:nucleus"/>
    <property type="evidence" value="ECO:0007669"/>
    <property type="project" value="UniProtKB-SubCell"/>
</dbReference>
<accession>A0A2J8LB04</accession>
<dbReference type="Gene3D" id="3.30.160.60">
    <property type="entry name" value="Classic Zinc Finger"/>
    <property type="match status" value="2"/>
</dbReference>
<comment type="caution">
    <text evidence="13">The sequence shown here is derived from an EMBL/GenBank/DDBJ whole genome shotgun (WGS) entry which is preliminary data.</text>
</comment>